<evidence type="ECO:0000256" key="3">
    <source>
        <dbReference type="SAM" id="Coils"/>
    </source>
</evidence>
<dbReference type="PANTHER" id="PTHR45138">
    <property type="entry name" value="REGULATORY COMPONENTS OF SENSORY TRANSDUCTION SYSTEM"/>
    <property type="match status" value="1"/>
</dbReference>
<keyword evidence="5" id="KW-0812">Transmembrane</keyword>
<keyword evidence="8" id="KW-1185">Reference proteome</keyword>
<name>A0A368NP09_9GAMM</name>
<evidence type="ECO:0000313" key="7">
    <source>
        <dbReference type="EMBL" id="RCU51595.1"/>
    </source>
</evidence>
<dbReference type="Gene3D" id="3.30.70.270">
    <property type="match status" value="1"/>
</dbReference>
<dbReference type="EC" id="2.7.7.65" evidence="1"/>
<comment type="catalytic activity">
    <reaction evidence="2">
        <text>2 GTP = 3',3'-c-di-GMP + 2 diphosphate</text>
        <dbReference type="Rhea" id="RHEA:24898"/>
        <dbReference type="ChEBI" id="CHEBI:33019"/>
        <dbReference type="ChEBI" id="CHEBI:37565"/>
        <dbReference type="ChEBI" id="CHEBI:58805"/>
        <dbReference type="EC" id="2.7.7.65"/>
    </reaction>
</comment>
<keyword evidence="3" id="KW-0175">Coiled coil</keyword>
<evidence type="ECO:0000256" key="5">
    <source>
        <dbReference type="SAM" id="Phobius"/>
    </source>
</evidence>
<reference evidence="7 8" key="1">
    <citation type="submission" date="2018-07" db="EMBL/GenBank/DDBJ databases">
        <title>Corallincola holothuriorum sp. nov., a new facultative anaerobe isolated from sea cucumber Apostichopus japonicus.</title>
        <authorList>
            <person name="Xia H."/>
        </authorList>
    </citation>
    <scope>NUCLEOTIDE SEQUENCE [LARGE SCALE GENOMIC DNA]</scope>
    <source>
        <strain evidence="7 8">C4</strain>
    </source>
</reference>
<dbReference type="SUPFAM" id="SSF55073">
    <property type="entry name" value="Nucleotide cyclase"/>
    <property type="match status" value="1"/>
</dbReference>
<keyword evidence="5" id="KW-0472">Membrane</keyword>
<dbReference type="Pfam" id="PF00990">
    <property type="entry name" value="GGDEF"/>
    <property type="match status" value="1"/>
</dbReference>
<feature type="region of interest" description="Disordered" evidence="4">
    <location>
        <begin position="714"/>
        <end position="737"/>
    </location>
</feature>
<dbReference type="GO" id="GO:0052621">
    <property type="term" value="F:diguanylate cyclase activity"/>
    <property type="evidence" value="ECO:0007669"/>
    <property type="project" value="UniProtKB-EC"/>
</dbReference>
<sequence length="737" mass="83421">MAFKVRSLLALVIVLVAIVPSITISLLLLDEQYKANDASMQRSLNRALDNTIQDLDFKFSIFSTNFKLFSRERYLIQALDSFLFSSHAFTSMKDFVEQTTLVSSIYLLDTDLQIVEEYQGSIIGLEESELLTRMQAAIDEDDVKDGRQLLFQFKDQRMTSGAEGEQKLSDYGVAVLMPLYLHVLQEGVSREAEGYILAVLPFDAIYKVISAHLQEGEAVEIVQGQVPIAAHPKAKKLRQELDHQMAIKSLKIGANVTENTLEYAIFLHVRKSARMAEMAQAQQTLSSSIIIAIILAMVIAFLLARLIGQPFKILSSVLEQYKAGNYIAPTLRFKFLEFEQVRQLIAGMGDTITRQLTSLKDKNRELQHLSELKDDYLSKLTALNEQLEQRVDEKTAELRNSLSREELSRQFMQSLLKLSIELQQCENNVAVIELSLQLMSDLFPNVKLALYFAPSRYQPAHFSSEGMTLTVQTQLRDELETYSDNRLAQLPKTINLHDAHCYLFHLGSVSNQFLGALVVQSDTLENEQQNNFRLFVKQISAIVETRLLTEELGVIARTDELTGLPNRKAFEEAFDNYASIFERYSDRHFGLFVVDANGLKLANDKYGHQAGDSLLKALAALLSKICRKSDSVYRLGGDEFALLVQKGTLEGCQLLTDRLVQEQGRHSVTLTLDGDKIEYLISFSTGFASTEEYPPNRLFKLADERMYDQKQTHYKMQRLGKTSNAASDSEIDPKNER</sequence>
<dbReference type="AlphaFoldDB" id="A0A368NP09"/>
<feature type="domain" description="GGDEF" evidence="6">
    <location>
        <begin position="587"/>
        <end position="729"/>
    </location>
</feature>
<dbReference type="InterPro" id="IPR029787">
    <property type="entry name" value="Nucleotide_cyclase"/>
</dbReference>
<dbReference type="InterPro" id="IPR050469">
    <property type="entry name" value="Diguanylate_Cyclase"/>
</dbReference>
<evidence type="ECO:0000259" key="6">
    <source>
        <dbReference type="PROSITE" id="PS50887"/>
    </source>
</evidence>
<keyword evidence="5" id="KW-1133">Transmembrane helix</keyword>
<organism evidence="7 8">
    <name type="scientific">Corallincola holothuriorum</name>
    <dbReference type="NCBI Taxonomy" id="2282215"/>
    <lineage>
        <taxon>Bacteria</taxon>
        <taxon>Pseudomonadati</taxon>
        <taxon>Pseudomonadota</taxon>
        <taxon>Gammaproteobacteria</taxon>
        <taxon>Alteromonadales</taxon>
        <taxon>Psychromonadaceae</taxon>
        <taxon>Corallincola</taxon>
    </lineage>
</organism>
<dbReference type="PROSITE" id="PS50887">
    <property type="entry name" value="GGDEF"/>
    <property type="match status" value="1"/>
</dbReference>
<dbReference type="SMART" id="SM00267">
    <property type="entry name" value="GGDEF"/>
    <property type="match status" value="1"/>
</dbReference>
<dbReference type="PANTHER" id="PTHR45138:SF9">
    <property type="entry name" value="DIGUANYLATE CYCLASE DGCM-RELATED"/>
    <property type="match status" value="1"/>
</dbReference>
<accession>A0A368NP09</accession>
<evidence type="ECO:0000256" key="1">
    <source>
        <dbReference type="ARBA" id="ARBA00012528"/>
    </source>
</evidence>
<dbReference type="InterPro" id="IPR000160">
    <property type="entry name" value="GGDEF_dom"/>
</dbReference>
<evidence type="ECO:0000313" key="8">
    <source>
        <dbReference type="Proteomes" id="UP000252558"/>
    </source>
</evidence>
<feature type="coiled-coil region" evidence="3">
    <location>
        <begin position="359"/>
        <end position="404"/>
    </location>
</feature>
<comment type="caution">
    <text evidence="7">The sequence shown here is derived from an EMBL/GenBank/DDBJ whole genome shotgun (WGS) entry which is preliminary data.</text>
</comment>
<dbReference type="InterPro" id="IPR043128">
    <property type="entry name" value="Rev_trsase/Diguanyl_cyclase"/>
</dbReference>
<dbReference type="EMBL" id="QPID01000002">
    <property type="protein sequence ID" value="RCU51595.1"/>
    <property type="molecule type" value="Genomic_DNA"/>
</dbReference>
<dbReference type="CDD" id="cd01949">
    <property type="entry name" value="GGDEF"/>
    <property type="match status" value="1"/>
</dbReference>
<dbReference type="RefSeq" id="WP_114337024.1">
    <property type="nucleotide sequence ID" value="NZ_QPID01000002.1"/>
</dbReference>
<gene>
    <name evidence="7" type="ORF">DU002_03745</name>
</gene>
<feature type="transmembrane region" description="Helical" evidence="5">
    <location>
        <begin position="285"/>
        <end position="304"/>
    </location>
</feature>
<evidence type="ECO:0000256" key="4">
    <source>
        <dbReference type="SAM" id="MobiDB-lite"/>
    </source>
</evidence>
<dbReference type="Proteomes" id="UP000252558">
    <property type="component" value="Unassembled WGS sequence"/>
</dbReference>
<dbReference type="OrthoDB" id="5706546at2"/>
<evidence type="ECO:0000256" key="2">
    <source>
        <dbReference type="ARBA" id="ARBA00034247"/>
    </source>
</evidence>
<protein>
    <recommendedName>
        <fullName evidence="1">diguanylate cyclase</fullName>
        <ecNumber evidence="1">2.7.7.65</ecNumber>
    </recommendedName>
</protein>
<proteinExistence type="predicted"/>
<dbReference type="NCBIfam" id="TIGR00254">
    <property type="entry name" value="GGDEF"/>
    <property type="match status" value="1"/>
</dbReference>